<feature type="binding site" evidence="4">
    <location>
        <position position="88"/>
    </location>
    <ligand>
        <name>FMN</name>
        <dbReference type="ChEBI" id="CHEBI:58210"/>
    </ligand>
</feature>
<gene>
    <name evidence="6" type="ORF">PNK_0490</name>
</gene>
<dbReference type="InterPro" id="IPR000659">
    <property type="entry name" value="Pyridox_Oxase"/>
</dbReference>
<evidence type="ECO:0000313" key="7">
    <source>
        <dbReference type="Proteomes" id="UP000069902"/>
    </source>
</evidence>
<dbReference type="Proteomes" id="UP000069902">
    <property type="component" value="Chromosome cPNK"/>
</dbReference>
<dbReference type="PANTHER" id="PTHR10851:SF0">
    <property type="entry name" value="PYRIDOXINE-5'-PHOSPHATE OXIDASE"/>
    <property type="match status" value="1"/>
</dbReference>
<sequence>MIHIDTCHPLEKMKAWIESEKAMGSDNPNRVVLATSSQDIPRSRIVAIREITGEGIVFFTQRETRKARDLSINPRVSMTLWLAQQQRQVVLEGYVKALTDEENLFYWRTIPREQQLRFTAYAPISSHAIPSPTTLSEKYRDLKSAFENRDIPMSDHYCGFHAIAISMCFYTLGSEEFSEVLHFEYCHGKWKQQLLSP</sequence>
<evidence type="ECO:0000256" key="3">
    <source>
        <dbReference type="ARBA" id="ARBA00023002"/>
    </source>
</evidence>
<accession>A0A0U5JEC9</accession>
<dbReference type="GO" id="GO:0010181">
    <property type="term" value="F:FMN binding"/>
    <property type="evidence" value="ECO:0007669"/>
    <property type="project" value="InterPro"/>
</dbReference>
<reference evidence="7" key="1">
    <citation type="submission" date="2015-09" db="EMBL/GenBank/DDBJ databases">
        <authorList>
            <person name="Bertelli C."/>
        </authorList>
    </citation>
    <scope>NUCLEOTIDE SEQUENCE [LARGE SCALE GENOMIC DNA]</scope>
    <source>
        <strain evidence="7">KNic</strain>
    </source>
</reference>
<feature type="binding site" evidence="4">
    <location>
        <position position="65"/>
    </location>
    <ligand>
        <name>FMN</name>
        <dbReference type="ChEBI" id="CHEBI:58210"/>
    </ligand>
</feature>
<dbReference type="RefSeq" id="WP_197560222.1">
    <property type="nucleotide sequence ID" value="NZ_LN879502.1"/>
</dbReference>
<keyword evidence="3" id="KW-0560">Oxidoreductase</keyword>
<dbReference type="SUPFAM" id="SSF50475">
    <property type="entry name" value="FMN-binding split barrel"/>
    <property type="match status" value="1"/>
</dbReference>
<feature type="binding site" evidence="4">
    <location>
        <position position="66"/>
    </location>
    <ligand>
        <name>FMN</name>
        <dbReference type="ChEBI" id="CHEBI:58210"/>
    </ligand>
</feature>
<dbReference type="PATRIC" id="fig|389348.3.peg.540"/>
<keyword evidence="1" id="KW-0285">Flavoprotein</keyword>
<dbReference type="AlphaFoldDB" id="A0A0U5JEC9"/>
<dbReference type="GO" id="GO:0004733">
    <property type="term" value="F:pyridoxamine phosphate oxidase activity"/>
    <property type="evidence" value="ECO:0007669"/>
    <property type="project" value="InterPro"/>
</dbReference>
<dbReference type="STRING" id="389348.PNK_0490"/>
<dbReference type="EMBL" id="LN879502">
    <property type="protein sequence ID" value="CUI16118.1"/>
    <property type="molecule type" value="Genomic_DNA"/>
</dbReference>
<evidence type="ECO:0000313" key="6">
    <source>
        <dbReference type="EMBL" id="CUI16118.1"/>
    </source>
</evidence>
<keyword evidence="7" id="KW-1185">Reference proteome</keyword>
<keyword evidence="2 4" id="KW-0288">FMN</keyword>
<dbReference type="PIRSF" id="PIRSF000190">
    <property type="entry name" value="Pyd_amn-ph_oxd"/>
    <property type="match status" value="1"/>
</dbReference>
<dbReference type="Gene3D" id="2.30.110.10">
    <property type="entry name" value="Electron Transport, Fmn-binding Protein, Chain A"/>
    <property type="match status" value="1"/>
</dbReference>
<evidence type="ECO:0000256" key="1">
    <source>
        <dbReference type="ARBA" id="ARBA00022630"/>
    </source>
</evidence>
<dbReference type="KEGG" id="pnl:PNK_0490"/>
<evidence type="ECO:0000259" key="5">
    <source>
        <dbReference type="Pfam" id="PF01243"/>
    </source>
</evidence>
<dbReference type="PANTHER" id="PTHR10851">
    <property type="entry name" value="PYRIDOXINE-5-PHOSPHATE OXIDASE"/>
    <property type="match status" value="1"/>
</dbReference>
<feature type="binding site" evidence="4">
    <location>
        <begin position="59"/>
        <end position="60"/>
    </location>
    <ligand>
        <name>FMN</name>
        <dbReference type="ChEBI" id="CHEBI:58210"/>
    </ligand>
</feature>
<organism evidence="6 7">
    <name type="scientific">Candidatus Protochlamydia naegleriophila</name>
    <dbReference type="NCBI Taxonomy" id="389348"/>
    <lineage>
        <taxon>Bacteria</taxon>
        <taxon>Pseudomonadati</taxon>
        <taxon>Chlamydiota</taxon>
        <taxon>Chlamydiia</taxon>
        <taxon>Parachlamydiales</taxon>
        <taxon>Parachlamydiaceae</taxon>
        <taxon>Candidatus Protochlamydia</taxon>
    </lineage>
</organism>
<dbReference type="GO" id="GO:0008615">
    <property type="term" value="P:pyridoxine biosynthetic process"/>
    <property type="evidence" value="ECO:0007669"/>
    <property type="project" value="InterPro"/>
</dbReference>
<dbReference type="InParanoid" id="A0A0U5JEC9"/>
<dbReference type="InterPro" id="IPR012349">
    <property type="entry name" value="Split_barrel_FMN-bd"/>
</dbReference>
<proteinExistence type="predicted"/>
<evidence type="ECO:0000256" key="2">
    <source>
        <dbReference type="ARBA" id="ARBA00022643"/>
    </source>
</evidence>
<dbReference type="Pfam" id="PF01243">
    <property type="entry name" value="PNPOx_N"/>
    <property type="match status" value="1"/>
</dbReference>
<comment type="cofactor">
    <cofactor evidence="4">
        <name>FMN</name>
        <dbReference type="ChEBI" id="CHEBI:58210"/>
    </cofactor>
    <text evidence="4">Binds 1 FMN per subunit.</text>
</comment>
<feature type="domain" description="Pyridoxamine 5'-phosphate oxidase N-terminal" evidence="5">
    <location>
        <begin position="27"/>
        <end position="117"/>
    </location>
</feature>
<name>A0A0U5JEC9_9BACT</name>
<protein>
    <recommendedName>
        <fullName evidence="5">Pyridoxamine 5'-phosphate oxidase N-terminal domain-containing protein</fullName>
    </recommendedName>
</protein>
<evidence type="ECO:0000256" key="4">
    <source>
        <dbReference type="PIRSR" id="PIRSR000190-2"/>
    </source>
</evidence>
<dbReference type="InterPro" id="IPR011576">
    <property type="entry name" value="Pyridox_Oxase_N"/>
</dbReference>